<organism evidence="2">
    <name type="scientific">marine metagenome</name>
    <dbReference type="NCBI Taxonomy" id="408172"/>
    <lineage>
        <taxon>unclassified sequences</taxon>
        <taxon>metagenomes</taxon>
        <taxon>ecological metagenomes</taxon>
    </lineage>
</organism>
<name>A0A383E453_9ZZZZ</name>
<dbReference type="EMBL" id="UINC01222539">
    <property type="protein sequence ID" value="SVE51369.1"/>
    <property type="molecule type" value="Genomic_DNA"/>
</dbReference>
<feature type="domain" description="FAD dependent oxidoreductase" evidence="1">
    <location>
        <begin position="3"/>
        <end position="35"/>
    </location>
</feature>
<dbReference type="InterPro" id="IPR036188">
    <property type="entry name" value="FAD/NAD-bd_sf"/>
</dbReference>
<dbReference type="InterPro" id="IPR006076">
    <property type="entry name" value="FAD-dep_OxRdtase"/>
</dbReference>
<dbReference type="PANTHER" id="PTHR10668:SF103">
    <property type="entry name" value="PYRIDINE NUCLEOTIDE-DISULFIDE OXIDOREDUCTASE DOMAIN-CONTAINING PROTEIN 2"/>
    <property type="match status" value="1"/>
</dbReference>
<dbReference type="AlphaFoldDB" id="A0A383E453"/>
<dbReference type="PANTHER" id="PTHR10668">
    <property type="entry name" value="PHYTOENE DEHYDROGENASE"/>
    <property type="match status" value="1"/>
</dbReference>
<evidence type="ECO:0000313" key="2">
    <source>
        <dbReference type="EMBL" id="SVE51369.1"/>
    </source>
</evidence>
<reference evidence="2" key="1">
    <citation type="submission" date="2018-05" db="EMBL/GenBank/DDBJ databases">
        <authorList>
            <person name="Lanie J.A."/>
            <person name="Ng W.-L."/>
            <person name="Kazmierczak K.M."/>
            <person name="Andrzejewski T.M."/>
            <person name="Davidsen T.M."/>
            <person name="Wayne K.J."/>
            <person name="Tettelin H."/>
            <person name="Glass J.I."/>
            <person name="Rusch D."/>
            <person name="Podicherti R."/>
            <person name="Tsui H.-C.T."/>
            <person name="Winkler M.E."/>
        </authorList>
    </citation>
    <scope>NUCLEOTIDE SEQUENCE</scope>
</reference>
<dbReference type="SUPFAM" id="SSF51905">
    <property type="entry name" value="FAD/NAD(P)-binding domain"/>
    <property type="match status" value="1"/>
</dbReference>
<sequence>MRDAIVIGGGHNGLTAAGYLARAGLDVLVLERADQV</sequence>
<feature type="non-terminal residue" evidence="2">
    <location>
        <position position="36"/>
    </location>
</feature>
<evidence type="ECO:0000259" key="1">
    <source>
        <dbReference type="Pfam" id="PF01266"/>
    </source>
</evidence>
<proteinExistence type="predicted"/>
<gene>
    <name evidence="2" type="ORF">METZ01_LOCUS504223</name>
</gene>
<accession>A0A383E453</accession>
<dbReference type="Gene3D" id="3.50.50.60">
    <property type="entry name" value="FAD/NAD(P)-binding domain"/>
    <property type="match status" value="1"/>
</dbReference>
<protein>
    <recommendedName>
        <fullName evidence="1">FAD dependent oxidoreductase domain-containing protein</fullName>
    </recommendedName>
</protein>
<dbReference type="Pfam" id="PF01266">
    <property type="entry name" value="DAO"/>
    <property type="match status" value="1"/>
</dbReference>